<keyword evidence="8" id="KW-1185">Reference proteome</keyword>
<keyword evidence="3 4" id="KW-0408">Iron</keyword>
<proteinExistence type="predicted"/>
<feature type="compositionally biased region" description="Low complexity" evidence="5">
    <location>
        <begin position="234"/>
        <end position="244"/>
    </location>
</feature>
<dbReference type="InterPro" id="IPR051459">
    <property type="entry name" value="Cytochrome_c-type_DH"/>
</dbReference>
<evidence type="ECO:0000256" key="4">
    <source>
        <dbReference type="PROSITE-ProRule" id="PRU00433"/>
    </source>
</evidence>
<protein>
    <recommendedName>
        <fullName evidence="6">Cytochrome c domain-containing protein</fullName>
    </recommendedName>
</protein>
<dbReference type="SUPFAM" id="SSF46626">
    <property type="entry name" value="Cytochrome c"/>
    <property type="match status" value="5"/>
</dbReference>
<evidence type="ECO:0000313" key="8">
    <source>
        <dbReference type="Proteomes" id="UP000260665"/>
    </source>
</evidence>
<dbReference type="PANTHER" id="PTHR35008">
    <property type="entry name" value="BLL4482 PROTEIN-RELATED"/>
    <property type="match status" value="1"/>
</dbReference>
<keyword evidence="2 4" id="KW-0479">Metal-binding</keyword>
<dbReference type="Pfam" id="PF00034">
    <property type="entry name" value="Cytochrom_C"/>
    <property type="match status" value="1"/>
</dbReference>
<name>A0A3E1RBW4_9BURK</name>
<feature type="domain" description="Cytochrome c" evidence="6">
    <location>
        <begin position="533"/>
        <end position="623"/>
    </location>
</feature>
<dbReference type="InterPro" id="IPR036909">
    <property type="entry name" value="Cyt_c-like_dom_sf"/>
</dbReference>
<dbReference type="PANTHER" id="PTHR35008:SF4">
    <property type="entry name" value="BLL4482 PROTEIN"/>
    <property type="match status" value="1"/>
</dbReference>
<evidence type="ECO:0000259" key="6">
    <source>
        <dbReference type="PROSITE" id="PS51007"/>
    </source>
</evidence>
<gene>
    <name evidence="7" type="ORF">DIC66_12120</name>
</gene>
<dbReference type="PROSITE" id="PS51007">
    <property type="entry name" value="CYTC"/>
    <property type="match status" value="5"/>
</dbReference>
<dbReference type="EMBL" id="QFZK01000006">
    <property type="protein sequence ID" value="RFO96753.1"/>
    <property type="molecule type" value="Genomic_DNA"/>
</dbReference>
<sequence length="644" mass="67887">MGFIRLILLLWLALALNTLALSATHFEDNMAQRALACTACHGAQGQAGPDGYYPRLAGKPAGYLYNQLIHIRSGRRHYPLMQGLLDTLDDDYLHALAGYFSALALPYPPPAKSTATPRELERGRQLVLQGDKAQGVPACTQCHGLQLTGVNPATPGLLGLPADYLVAQLGGWQTGQRHAAEPDCMAQVAKRLSPGDASAIARWLAAQAVPAHAQAADRRPPAPPATPEMRCGSDTAADAPTPATLRPQDADPLAARGAYLARLGNCALCHTQRGGMAYAGGRAIDTPFGAVFSTNITPDPVQGIGKWTADDFWRALHLGLSKDGHALYPAFPYTSYTHLTRGDADALFAFLKTVPPAAQHNTSHALRWPFNTALALRGWRALFFKPADSAAPTAPAHVVPADSADWQRGRYLVRGPGHCLECHGARNALGALSGAPEAPGTGGSVLSDGQWFAPSFSEPGGASVADWTLADITTLLQTGSSRQAQASGPMAEVVLHGTQYLNDADARAMAVYLKALPQRVAVANATGGRASSTVLAQGARLYTTQCADCHGEQGQGRAGAYPALAGNRTVLQVPPNNLINSVLAGGFAPATKGQPHPFGMPPFALRLSDAELAAVLSHIRSSWGNQAPALSEFDINKFRRTRAP</sequence>
<feature type="domain" description="Cytochrome c" evidence="6">
    <location>
        <begin position="17"/>
        <end position="104"/>
    </location>
</feature>
<comment type="caution">
    <text evidence="7">The sequence shown here is derived from an EMBL/GenBank/DDBJ whole genome shotgun (WGS) entry which is preliminary data.</text>
</comment>
<feature type="domain" description="Cytochrome c" evidence="6">
    <location>
        <begin position="118"/>
        <end position="208"/>
    </location>
</feature>
<evidence type="ECO:0000256" key="3">
    <source>
        <dbReference type="ARBA" id="ARBA00023004"/>
    </source>
</evidence>
<dbReference type="InterPro" id="IPR009056">
    <property type="entry name" value="Cyt_c-like_dom"/>
</dbReference>
<evidence type="ECO:0000256" key="5">
    <source>
        <dbReference type="SAM" id="MobiDB-lite"/>
    </source>
</evidence>
<feature type="domain" description="Cytochrome c" evidence="6">
    <location>
        <begin position="404"/>
        <end position="517"/>
    </location>
</feature>
<dbReference type="AlphaFoldDB" id="A0A3E1RBW4"/>
<evidence type="ECO:0000313" key="7">
    <source>
        <dbReference type="EMBL" id="RFO96753.1"/>
    </source>
</evidence>
<evidence type="ECO:0000256" key="2">
    <source>
        <dbReference type="ARBA" id="ARBA00022723"/>
    </source>
</evidence>
<reference evidence="7 8" key="1">
    <citation type="submission" date="2018-05" db="EMBL/GenBank/DDBJ databases">
        <title>Rhodoferax soyangensis sp.nov., isolated from an oligotrophic freshwater lake.</title>
        <authorList>
            <person name="Park M."/>
        </authorList>
    </citation>
    <scope>NUCLEOTIDE SEQUENCE [LARGE SCALE GENOMIC DNA]</scope>
    <source>
        <strain evidence="7 8">IMCC26218</strain>
    </source>
</reference>
<organism evidence="7 8">
    <name type="scientific">Rhodoferax lacus</name>
    <dbReference type="NCBI Taxonomy" id="2184758"/>
    <lineage>
        <taxon>Bacteria</taxon>
        <taxon>Pseudomonadati</taxon>
        <taxon>Pseudomonadota</taxon>
        <taxon>Betaproteobacteria</taxon>
        <taxon>Burkholderiales</taxon>
        <taxon>Comamonadaceae</taxon>
        <taxon>Rhodoferax</taxon>
    </lineage>
</organism>
<feature type="region of interest" description="Disordered" evidence="5">
    <location>
        <begin position="211"/>
        <end position="249"/>
    </location>
</feature>
<keyword evidence="1 4" id="KW-0349">Heme</keyword>
<dbReference type="GO" id="GO:0009055">
    <property type="term" value="F:electron transfer activity"/>
    <property type="evidence" value="ECO:0007669"/>
    <property type="project" value="InterPro"/>
</dbReference>
<evidence type="ECO:0000256" key="1">
    <source>
        <dbReference type="ARBA" id="ARBA00022617"/>
    </source>
</evidence>
<dbReference type="Proteomes" id="UP000260665">
    <property type="component" value="Unassembled WGS sequence"/>
</dbReference>
<accession>A0A3E1RBW4</accession>
<feature type="domain" description="Cytochrome c" evidence="6">
    <location>
        <begin position="252"/>
        <end position="355"/>
    </location>
</feature>
<dbReference type="GO" id="GO:0046872">
    <property type="term" value="F:metal ion binding"/>
    <property type="evidence" value="ECO:0007669"/>
    <property type="project" value="UniProtKB-KW"/>
</dbReference>
<dbReference type="GO" id="GO:0020037">
    <property type="term" value="F:heme binding"/>
    <property type="evidence" value="ECO:0007669"/>
    <property type="project" value="InterPro"/>
</dbReference>
<dbReference type="Gene3D" id="1.10.760.10">
    <property type="entry name" value="Cytochrome c-like domain"/>
    <property type="match status" value="5"/>
</dbReference>